<dbReference type="STRING" id="2055.BCM27_22830"/>
<feature type="transmembrane region" description="Helical" evidence="6">
    <location>
        <begin position="357"/>
        <end position="379"/>
    </location>
</feature>
<evidence type="ECO:0000313" key="8">
    <source>
        <dbReference type="Proteomes" id="UP000234662"/>
    </source>
</evidence>
<dbReference type="AlphaFoldDB" id="A0A2I1R6J2"/>
<evidence type="ECO:0000256" key="1">
    <source>
        <dbReference type="ARBA" id="ARBA00004141"/>
    </source>
</evidence>
<feature type="transmembrane region" description="Helical" evidence="6">
    <location>
        <begin position="329"/>
        <end position="351"/>
    </location>
</feature>
<dbReference type="RefSeq" id="WP_101820793.1">
    <property type="nucleotide sequence ID" value="NZ_PKJC01000011.1"/>
</dbReference>
<dbReference type="Pfam" id="PF02133">
    <property type="entry name" value="Transp_cyt_pur"/>
    <property type="match status" value="1"/>
</dbReference>
<dbReference type="Proteomes" id="UP000234662">
    <property type="component" value="Unassembled WGS sequence"/>
</dbReference>
<organism evidence="7 8">
    <name type="scientific">Gordonia terrae</name>
    <dbReference type="NCBI Taxonomy" id="2055"/>
    <lineage>
        <taxon>Bacteria</taxon>
        <taxon>Bacillati</taxon>
        <taxon>Actinomycetota</taxon>
        <taxon>Actinomycetes</taxon>
        <taxon>Mycobacteriales</taxon>
        <taxon>Gordoniaceae</taxon>
        <taxon>Gordonia</taxon>
    </lineage>
</organism>
<feature type="transmembrane region" description="Helical" evidence="6">
    <location>
        <begin position="170"/>
        <end position="190"/>
    </location>
</feature>
<feature type="transmembrane region" description="Helical" evidence="6">
    <location>
        <begin position="202"/>
        <end position="227"/>
    </location>
</feature>
<gene>
    <name evidence="7" type="ORF">CYJ73_15140</name>
</gene>
<evidence type="ECO:0000256" key="3">
    <source>
        <dbReference type="ARBA" id="ARBA00022692"/>
    </source>
</evidence>
<dbReference type="GO" id="GO:0015209">
    <property type="term" value="F:cytosine transmembrane transporter activity"/>
    <property type="evidence" value="ECO:0007669"/>
    <property type="project" value="InterPro"/>
</dbReference>
<evidence type="ECO:0000256" key="5">
    <source>
        <dbReference type="ARBA" id="ARBA00023136"/>
    </source>
</evidence>
<accession>A0A2I1R6J2</accession>
<protein>
    <submittedName>
        <fullName evidence="7">Cytosine permease</fullName>
    </submittedName>
</protein>
<reference evidence="7 8" key="1">
    <citation type="submission" date="2017-12" db="EMBL/GenBank/DDBJ databases">
        <title>Phylogenetic diversity of female urinary microbiome.</title>
        <authorList>
            <person name="Thomas-White K."/>
            <person name="Wolfe A.J."/>
        </authorList>
    </citation>
    <scope>NUCLEOTIDE SEQUENCE [LARGE SCALE GENOMIC DNA]</scope>
    <source>
        <strain evidence="7 8">UMB0777</strain>
    </source>
</reference>
<feature type="transmembrane region" description="Helical" evidence="6">
    <location>
        <begin position="70"/>
        <end position="93"/>
    </location>
</feature>
<evidence type="ECO:0000256" key="4">
    <source>
        <dbReference type="ARBA" id="ARBA00022989"/>
    </source>
</evidence>
<comment type="similarity">
    <text evidence="2">Belongs to the purine-cytosine permease (2.A.39) family.</text>
</comment>
<feature type="transmembrane region" description="Helical" evidence="6">
    <location>
        <begin position="114"/>
        <end position="132"/>
    </location>
</feature>
<dbReference type="PANTHER" id="PTHR30569">
    <property type="entry name" value="CYTOSINE TRANSPORTER CODB"/>
    <property type="match status" value="1"/>
</dbReference>
<sequence>MSSTSDIPVAGTGPGNTAPDAAATFDEYEDRPVPASARKSLFAVSSVWLGFPMILTCAVFGGMIVYSLGFWPGMAAIAVGNLILMAYVGLLSYQAGRTGENFALMAARTFGATGYRIPAAFLTTVVIGWFAFQTGLTGSTLEASMGWNATVIALIAGVGYVAATLLGIRALTVIGVIAAPLYLVLGVLAIADASSAPGAGEFTSYAGGAGATALTFGAAVTLVVALFADSGTMTADFTRWSVNGKQAFLAAFSAFPVGNTIALTIGGIIVAMGAGDDPATNGGGFLGILIDNGGVLVPIAIAFVFINLGSVCTHCLYNGAVGWSELTGIKMRVLTVALGAVGVALAVAGIWQHFEDWLNLLGVVVPPLGAVLIVDQVLPRTKRHASADSPVAWRATSFVAWGGGAVAALVTHYVAPVLCVVAVGILVSGVLAALLSRRSSVPAATAPTSAEDTTSAPV</sequence>
<dbReference type="InterPro" id="IPR030191">
    <property type="entry name" value="CodB"/>
</dbReference>
<feature type="transmembrane region" description="Helical" evidence="6">
    <location>
        <begin position="144"/>
        <end position="163"/>
    </location>
</feature>
<keyword evidence="4 6" id="KW-1133">Transmembrane helix</keyword>
<dbReference type="InterPro" id="IPR001248">
    <property type="entry name" value="Pur-cyt_permease"/>
</dbReference>
<name>A0A2I1R6J2_9ACTN</name>
<dbReference type="EMBL" id="PKJC01000011">
    <property type="protein sequence ID" value="PKZ64746.1"/>
    <property type="molecule type" value="Genomic_DNA"/>
</dbReference>
<feature type="transmembrane region" description="Helical" evidence="6">
    <location>
        <begin position="41"/>
        <end position="64"/>
    </location>
</feature>
<dbReference type="Gene3D" id="1.10.4160.10">
    <property type="entry name" value="Hydantoin permease"/>
    <property type="match status" value="1"/>
</dbReference>
<dbReference type="PANTHER" id="PTHR30569:SF0">
    <property type="entry name" value="CYTOSINE PERMEASE"/>
    <property type="match status" value="1"/>
</dbReference>
<evidence type="ECO:0000256" key="2">
    <source>
        <dbReference type="ARBA" id="ARBA00008974"/>
    </source>
</evidence>
<feature type="transmembrane region" description="Helical" evidence="6">
    <location>
        <begin position="415"/>
        <end position="435"/>
    </location>
</feature>
<comment type="caution">
    <text evidence="7">The sequence shown here is derived from an EMBL/GenBank/DDBJ whole genome shotgun (WGS) entry which is preliminary data.</text>
</comment>
<feature type="transmembrane region" description="Helical" evidence="6">
    <location>
        <begin position="391"/>
        <end position="409"/>
    </location>
</feature>
<feature type="transmembrane region" description="Helical" evidence="6">
    <location>
        <begin position="295"/>
        <end position="317"/>
    </location>
</feature>
<feature type="transmembrane region" description="Helical" evidence="6">
    <location>
        <begin position="248"/>
        <end position="275"/>
    </location>
</feature>
<keyword evidence="3 6" id="KW-0812">Transmembrane</keyword>
<dbReference type="GO" id="GO:0005886">
    <property type="term" value="C:plasma membrane"/>
    <property type="evidence" value="ECO:0007669"/>
    <property type="project" value="TreeGrafter"/>
</dbReference>
<evidence type="ECO:0000256" key="6">
    <source>
        <dbReference type="SAM" id="Phobius"/>
    </source>
</evidence>
<evidence type="ECO:0000313" key="7">
    <source>
        <dbReference type="EMBL" id="PKZ64746.1"/>
    </source>
</evidence>
<keyword evidence="5 6" id="KW-0472">Membrane</keyword>
<proteinExistence type="inferred from homology"/>
<comment type="subcellular location">
    <subcellularLocation>
        <location evidence="1">Membrane</location>
        <topology evidence="1">Multi-pass membrane protein</topology>
    </subcellularLocation>
</comment>